<name>A0A165AAJ1_9CRUS</name>
<organism evidence="1 2">
    <name type="scientific">Daphnia magna</name>
    <dbReference type="NCBI Taxonomy" id="35525"/>
    <lineage>
        <taxon>Eukaryota</taxon>
        <taxon>Metazoa</taxon>
        <taxon>Ecdysozoa</taxon>
        <taxon>Arthropoda</taxon>
        <taxon>Crustacea</taxon>
        <taxon>Branchiopoda</taxon>
        <taxon>Diplostraca</taxon>
        <taxon>Cladocera</taxon>
        <taxon>Anomopoda</taxon>
        <taxon>Daphniidae</taxon>
        <taxon>Daphnia</taxon>
    </lineage>
</organism>
<keyword evidence="2" id="KW-1185">Reference proteome</keyword>
<comment type="caution">
    <text evidence="1">The sequence shown here is derived from an EMBL/GenBank/DDBJ whole genome shotgun (WGS) entry which is preliminary data.</text>
</comment>
<proteinExistence type="predicted"/>
<reference evidence="1 2" key="1">
    <citation type="submission" date="2016-03" db="EMBL/GenBank/DDBJ databases">
        <title>EvidentialGene: Evidence-directed Construction of Genes on Genomes.</title>
        <authorList>
            <person name="Gilbert D.G."/>
            <person name="Choi J.-H."/>
            <person name="Mockaitis K."/>
            <person name="Colbourne J."/>
            <person name="Pfrender M."/>
        </authorList>
    </citation>
    <scope>NUCLEOTIDE SEQUENCE [LARGE SCALE GENOMIC DNA]</scope>
    <source>
        <strain evidence="1 2">Xinb3</strain>
        <tissue evidence="1">Complete organism</tissue>
    </source>
</reference>
<dbReference type="AlphaFoldDB" id="A0A165AAJ1"/>
<dbReference type="EMBL" id="LRGB01000642">
    <property type="protein sequence ID" value="KZS17375.1"/>
    <property type="molecule type" value="Genomic_DNA"/>
</dbReference>
<sequence length="48" mass="5394">MYGIEKRSNPPGFTTSNYGHFFVVADQKRKRGYDGAVRGEKNGKDQVS</sequence>
<dbReference type="Proteomes" id="UP000076858">
    <property type="component" value="Unassembled WGS sequence"/>
</dbReference>
<accession>A0A165AAJ1</accession>
<evidence type="ECO:0000313" key="1">
    <source>
        <dbReference type="EMBL" id="KZS17375.1"/>
    </source>
</evidence>
<protein>
    <submittedName>
        <fullName evidence="1">Uncharacterized protein</fullName>
    </submittedName>
</protein>
<evidence type="ECO:0000313" key="2">
    <source>
        <dbReference type="Proteomes" id="UP000076858"/>
    </source>
</evidence>
<gene>
    <name evidence="1" type="ORF">APZ42_017050</name>
</gene>